<protein>
    <submittedName>
        <fullName evidence="2">Uncharacterized protein</fullName>
    </submittedName>
</protein>
<dbReference type="EMBL" id="CP001813">
    <property type="protein sequence ID" value="ADL36388.1"/>
    <property type="molecule type" value="Genomic_DNA"/>
</dbReference>
<keyword evidence="1" id="KW-0472">Membrane</keyword>
<keyword evidence="1" id="KW-0812">Transmembrane</keyword>
<feature type="transmembrane region" description="Helical" evidence="1">
    <location>
        <begin position="6"/>
        <end position="25"/>
    </location>
</feature>
<dbReference type="AlphaFoldDB" id="E0S4Q6"/>
<geneLocation type="plasmid" evidence="2 3">
    <name>pCY186</name>
</geneLocation>
<accession>E0S4Q6</accession>
<organism evidence="2 3">
    <name type="scientific">Butyrivibrio proteoclasticus (strain ATCC 51982 / DSM 14932 / B316)</name>
    <name type="common">Clostridium proteoclasticum</name>
    <dbReference type="NCBI Taxonomy" id="515622"/>
    <lineage>
        <taxon>Bacteria</taxon>
        <taxon>Bacillati</taxon>
        <taxon>Bacillota</taxon>
        <taxon>Clostridia</taxon>
        <taxon>Lachnospirales</taxon>
        <taxon>Lachnospiraceae</taxon>
        <taxon>Butyrivibrio</taxon>
    </lineage>
</organism>
<evidence type="ECO:0000313" key="3">
    <source>
        <dbReference type="Proteomes" id="UP000001299"/>
    </source>
</evidence>
<evidence type="ECO:0000313" key="2">
    <source>
        <dbReference type="EMBL" id="ADL36388.1"/>
    </source>
</evidence>
<keyword evidence="1" id="KW-1133">Transmembrane helix</keyword>
<evidence type="ECO:0000256" key="1">
    <source>
        <dbReference type="SAM" id="Phobius"/>
    </source>
</evidence>
<proteinExistence type="predicted"/>
<dbReference type="KEGG" id="bpb:bpr_IV023"/>
<keyword evidence="2" id="KW-0614">Plasmid</keyword>
<dbReference type="Proteomes" id="UP000001299">
    <property type="component" value="Plasmid pCY186"/>
</dbReference>
<dbReference type="RefSeq" id="WP_013283036.1">
    <property type="nucleotide sequence ID" value="NC_014390.1"/>
</dbReference>
<dbReference type="eggNOG" id="ENOG5032A61">
    <property type="taxonomic scope" value="Bacteria"/>
</dbReference>
<sequence>MVWYVFVIEAIVFAAIFTTVLFAVYHGDRMYSPECIHNYPSDIQEEYFKTHDKVDVSGKSQNVIVEKSCGVLMFTVILTVCAKIAGTTTFWQGFGIAFGLMACICADTCCTSGIVYKFDEVNDL</sequence>
<name>E0S4Q6_BUTPB</name>
<reference evidence="2 3" key="1">
    <citation type="journal article" date="2010" name="PLoS ONE">
        <title>The glycobiome of the rumen bacterium Butyrivibrio proteoclasticus B316(T) highlights adaptation to a polysaccharide-rich environment.</title>
        <authorList>
            <person name="Kelly W.J."/>
            <person name="Leahy S.C."/>
            <person name="Altermann E."/>
            <person name="Yeoman C.J."/>
            <person name="Dunne J.C."/>
            <person name="Kong Z."/>
            <person name="Pacheco D.M."/>
            <person name="Li D."/>
            <person name="Noel S.J."/>
            <person name="Moon C.D."/>
            <person name="Cookson A.L."/>
            <person name="Attwood G.T."/>
        </authorList>
    </citation>
    <scope>NUCLEOTIDE SEQUENCE [LARGE SCALE GENOMIC DNA]</scope>
    <source>
        <strain evidence="3">ATCC 51982 / DSM 14932 / B316</strain>
        <plasmid evidence="3">Plasmid pCY186</plasmid>
    </source>
</reference>
<dbReference type="HOGENOM" id="CLU_1999682_0_0_9"/>
<keyword evidence="3" id="KW-1185">Reference proteome</keyword>
<gene>
    <name evidence="2" type="ordered locus">bpr_IV023</name>
</gene>